<dbReference type="Proteomes" id="UP001152888">
    <property type="component" value="Unassembled WGS sequence"/>
</dbReference>
<comment type="caution">
    <text evidence="1">The sequence shown here is derived from an EMBL/GenBank/DDBJ whole genome shotgun (WGS) entry which is preliminary data.</text>
</comment>
<keyword evidence="2" id="KW-1185">Reference proteome</keyword>
<evidence type="ECO:0000313" key="1">
    <source>
        <dbReference type="EMBL" id="CAH1989279.1"/>
    </source>
</evidence>
<sequence>MTGMLRISHCPVLKKILNQSTDAACLPRYFRRYARCVNTTERRFSMTKIVVN</sequence>
<dbReference type="AlphaFoldDB" id="A0A9P0L6H2"/>
<dbReference type="EMBL" id="CAKOFQ010007059">
    <property type="protein sequence ID" value="CAH1989279.1"/>
    <property type="molecule type" value="Genomic_DNA"/>
</dbReference>
<gene>
    <name evidence="1" type="ORF">ACAOBT_LOCUS18933</name>
</gene>
<reference evidence="1" key="1">
    <citation type="submission" date="2022-03" db="EMBL/GenBank/DDBJ databases">
        <authorList>
            <person name="Sayadi A."/>
        </authorList>
    </citation>
    <scope>NUCLEOTIDE SEQUENCE</scope>
</reference>
<protein>
    <submittedName>
        <fullName evidence="1">Uncharacterized protein</fullName>
    </submittedName>
</protein>
<proteinExistence type="predicted"/>
<accession>A0A9P0L6H2</accession>
<name>A0A9P0L6H2_ACAOB</name>
<organism evidence="1 2">
    <name type="scientific">Acanthoscelides obtectus</name>
    <name type="common">Bean weevil</name>
    <name type="synonym">Bruchus obtectus</name>
    <dbReference type="NCBI Taxonomy" id="200917"/>
    <lineage>
        <taxon>Eukaryota</taxon>
        <taxon>Metazoa</taxon>
        <taxon>Ecdysozoa</taxon>
        <taxon>Arthropoda</taxon>
        <taxon>Hexapoda</taxon>
        <taxon>Insecta</taxon>
        <taxon>Pterygota</taxon>
        <taxon>Neoptera</taxon>
        <taxon>Endopterygota</taxon>
        <taxon>Coleoptera</taxon>
        <taxon>Polyphaga</taxon>
        <taxon>Cucujiformia</taxon>
        <taxon>Chrysomeloidea</taxon>
        <taxon>Chrysomelidae</taxon>
        <taxon>Bruchinae</taxon>
        <taxon>Bruchini</taxon>
        <taxon>Acanthoscelides</taxon>
    </lineage>
</organism>
<evidence type="ECO:0000313" key="2">
    <source>
        <dbReference type="Proteomes" id="UP001152888"/>
    </source>
</evidence>